<organism evidence="2 3">
    <name type="scientific">Streptomyces piniterrae</name>
    <dbReference type="NCBI Taxonomy" id="2571125"/>
    <lineage>
        <taxon>Bacteria</taxon>
        <taxon>Bacillati</taxon>
        <taxon>Actinomycetota</taxon>
        <taxon>Actinomycetes</taxon>
        <taxon>Kitasatosporales</taxon>
        <taxon>Streptomycetaceae</taxon>
        <taxon>Streptomyces</taxon>
    </lineage>
</organism>
<gene>
    <name evidence="2" type="ORF">FCH28_30655</name>
</gene>
<dbReference type="EMBL" id="SUMB01000013">
    <property type="protein sequence ID" value="TJZ43990.1"/>
    <property type="molecule type" value="Genomic_DNA"/>
</dbReference>
<dbReference type="OrthoDB" id="4303499at2"/>
<sequence length="154" mass="16945">MPRIRKPVVPGWFDQDAADFRLLGTRCRDCGSVFFPREDTFCRNPGCAGGELDEVPLSRRGTVWSYTDGRYRPPAPYVSDPDVEWRPYTLVAVELAAERMVVLGQAAPGVGVADLAVGAEVELVPGVLDEDAEHIWTTWWWRPVAGASGREAAA</sequence>
<keyword evidence="3" id="KW-1185">Reference proteome</keyword>
<dbReference type="PANTHER" id="PTHR34075">
    <property type="entry name" value="BLR3430 PROTEIN"/>
    <property type="match status" value="1"/>
</dbReference>
<protein>
    <submittedName>
        <fullName evidence="2">Benzoylsuccinyl-CoA thiolase</fullName>
    </submittedName>
</protein>
<proteinExistence type="predicted"/>
<dbReference type="InterPro" id="IPR022002">
    <property type="entry name" value="ChsH2_Znr"/>
</dbReference>
<dbReference type="Proteomes" id="UP000308697">
    <property type="component" value="Unassembled WGS sequence"/>
</dbReference>
<dbReference type="Pfam" id="PF12172">
    <property type="entry name" value="zf-ChsH2"/>
    <property type="match status" value="1"/>
</dbReference>
<dbReference type="AlphaFoldDB" id="A0A4U0MSS3"/>
<evidence type="ECO:0000313" key="2">
    <source>
        <dbReference type="EMBL" id="TJZ43990.1"/>
    </source>
</evidence>
<dbReference type="SUPFAM" id="SSF50249">
    <property type="entry name" value="Nucleic acid-binding proteins"/>
    <property type="match status" value="1"/>
</dbReference>
<accession>A0A4U0MSS3</accession>
<dbReference type="PANTHER" id="PTHR34075:SF5">
    <property type="entry name" value="BLR3430 PROTEIN"/>
    <property type="match status" value="1"/>
</dbReference>
<evidence type="ECO:0000313" key="3">
    <source>
        <dbReference type="Proteomes" id="UP000308697"/>
    </source>
</evidence>
<feature type="domain" description="ChsH2 rubredoxin-like zinc ribbon" evidence="1">
    <location>
        <begin position="16"/>
        <end position="52"/>
    </location>
</feature>
<comment type="caution">
    <text evidence="2">The sequence shown here is derived from an EMBL/GenBank/DDBJ whole genome shotgun (WGS) entry which is preliminary data.</text>
</comment>
<dbReference type="InterPro" id="IPR052513">
    <property type="entry name" value="Thioester_dehydratase-like"/>
</dbReference>
<dbReference type="RefSeq" id="WP_136743454.1">
    <property type="nucleotide sequence ID" value="NZ_SUMB01000013.1"/>
</dbReference>
<reference evidence="2 3" key="1">
    <citation type="submission" date="2019-04" db="EMBL/GenBank/DDBJ databases">
        <title>Streptomyces piniterrae sp. nov., a heliquinomycin-producing actinomycete isolated from rhizosphere soil of Pinus yunnanensis.</title>
        <authorList>
            <person name="Zhuang X."/>
            <person name="Zhao J."/>
        </authorList>
    </citation>
    <scope>NUCLEOTIDE SEQUENCE [LARGE SCALE GENOMIC DNA]</scope>
    <source>
        <strain evidence="3">jys28</strain>
    </source>
</reference>
<name>A0A4U0MSS3_9ACTN</name>
<dbReference type="InterPro" id="IPR012340">
    <property type="entry name" value="NA-bd_OB-fold"/>
</dbReference>
<evidence type="ECO:0000259" key="1">
    <source>
        <dbReference type="Pfam" id="PF12172"/>
    </source>
</evidence>